<evidence type="ECO:0000256" key="1">
    <source>
        <dbReference type="SAM" id="MobiDB-lite"/>
    </source>
</evidence>
<name>D9XHY1_STRVT</name>
<sequence length="88" mass="10023">MPGPPGPTVDNTQRCSETGESKAGQRRAPVVRQRHKSAEWSGRPPSASSQRRDTRRRRVRPRSVDISGAAFPSARRIDRYFLCFLRFL</sequence>
<dbReference type="Proteomes" id="UP000004184">
    <property type="component" value="Unassembled WGS sequence"/>
</dbReference>
<accession>D9XHY1</accession>
<feature type="compositionally biased region" description="Polar residues" evidence="1">
    <location>
        <begin position="9"/>
        <end position="18"/>
    </location>
</feature>
<feature type="region of interest" description="Disordered" evidence="1">
    <location>
        <begin position="1"/>
        <end position="69"/>
    </location>
</feature>
<evidence type="ECO:0000313" key="3">
    <source>
        <dbReference type="Proteomes" id="UP000004184"/>
    </source>
</evidence>
<protein>
    <submittedName>
        <fullName evidence="2">Predicted protein</fullName>
    </submittedName>
</protein>
<gene>
    <name evidence="2" type="ORF">SSQG_07678</name>
</gene>
<evidence type="ECO:0000313" key="2">
    <source>
        <dbReference type="EMBL" id="EFL37160.1"/>
    </source>
</evidence>
<keyword evidence="3" id="KW-1185">Reference proteome</keyword>
<organism evidence="2 3">
    <name type="scientific">Streptomyces viridochromogenes (strain DSM 40736 / JCM 4977 / BCRC 1201 / Tue 494)</name>
    <dbReference type="NCBI Taxonomy" id="591159"/>
    <lineage>
        <taxon>Bacteria</taxon>
        <taxon>Bacillati</taxon>
        <taxon>Actinomycetota</taxon>
        <taxon>Actinomycetes</taxon>
        <taxon>Kitasatosporales</taxon>
        <taxon>Streptomycetaceae</taxon>
        <taxon>Streptomyces</taxon>
    </lineage>
</organism>
<dbReference type="EMBL" id="GG657757">
    <property type="protein sequence ID" value="EFL37160.1"/>
    <property type="molecule type" value="Genomic_DNA"/>
</dbReference>
<dbReference type="STRING" id="591159.SSQG_07678"/>
<dbReference type="AlphaFoldDB" id="D9XHY1"/>
<dbReference type="HOGENOM" id="CLU_2467806_0_0_11"/>
<proteinExistence type="predicted"/>
<reference evidence="3" key="1">
    <citation type="submission" date="2009-02" db="EMBL/GenBank/DDBJ databases">
        <title>Annotation of Streptomyces viridochromogenes strain DSM 40736.</title>
        <authorList>
            <consortium name="The Broad Institute Genome Sequencing Platform"/>
            <consortium name="Broad Institute Microbial Sequencing Center"/>
            <person name="Fischbach M."/>
            <person name="Godfrey P."/>
            <person name="Ward D."/>
            <person name="Young S."/>
            <person name="Zeng Q."/>
            <person name="Koehrsen M."/>
            <person name="Alvarado L."/>
            <person name="Berlin A.M."/>
            <person name="Bochicchio J."/>
            <person name="Borenstein D."/>
            <person name="Chapman S.B."/>
            <person name="Chen Z."/>
            <person name="Engels R."/>
            <person name="Freedman E."/>
            <person name="Gellesch M."/>
            <person name="Goldberg J."/>
            <person name="Griggs A."/>
            <person name="Gujja S."/>
            <person name="Heilman E.R."/>
            <person name="Heiman D.I."/>
            <person name="Hepburn T.A."/>
            <person name="Howarth C."/>
            <person name="Jen D."/>
            <person name="Larson L."/>
            <person name="Lewis B."/>
            <person name="Mehta T."/>
            <person name="Park D."/>
            <person name="Pearson M."/>
            <person name="Richards J."/>
            <person name="Roberts A."/>
            <person name="Saif S."/>
            <person name="Shea T.D."/>
            <person name="Shenoy N."/>
            <person name="Sisk P."/>
            <person name="Stolte C."/>
            <person name="Sykes S.N."/>
            <person name="Thomson T."/>
            <person name="Walk T."/>
            <person name="White J."/>
            <person name="Yandava C."/>
            <person name="Straight P."/>
            <person name="Clardy J."/>
            <person name="Hung D."/>
            <person name="Kolter R."/>
            <person name="Mekalanos J."/>
            <person name="Walker S."/>
            <person name="Walsh C.T."/>
            <person name="Wieland-Brown L.C."/>
            <person name="Haas B."/>
            <person name="Nusbaum C."/>
            <person name="Birren B."/>
        </authorList>
    </citation>
    <scope>NUCLEOTIDE SEQUENCE [LARGE SCALE GENOMIC DNA]</scope>
    <source>
        <strain evidence="3">DSM 40736 / JCM 4977 / BCRC 1201 / Tue 494</strain>
    </source>
</reference>